<evidence type="ECO:0000313" key="2">
    <source>
        <dbReference type="Proteomes" id="UP001166304"/>
    </source>
</evidence>
<sequence>MTLRTPLLFLLIVSCIALAAPAAAQETTNETTSTNVSAPEGAPSNVELVIDENVVVTDYHYADGQLVIDFWSDEYTVVSVAPKVDSGSDAGTMQFRAAVVDADTTTTVRVPSSGGVTLWTEQSIEQQRFHYLRKPNTFLISGPWSGVDVRNASLGSAFGVVLAVLYEAVSAKVGSAQRGERLA</sequence>
<dbReference type="AlphaFoldDB" id="A0AA41KKZ3"/>
<dbReference type="EMBL" id="JAHQXE010000003">
    <property type="protein sequence ID" value="MBV0902349.1"/>
    <property type="molecule type" value="Genomic_DNA"/>
</dbReference>
<gene>
    <name evidence="1" type="ORF">KTS37_11170</name>
</gene>
<dbReference type="Proteomes" id="UP001166304">
    <property type="component" value="Unassembled WGS sequence"/>
</dbReference>
<keyword evidence="2" id="KW-1185">Reference proteome</keyword>
<evidence type="ECO:0000313" key="1">
    <source>
        <dbReference type="EMBL" id="MBV0902349.1"/>
    </source>
</evidence>
<name>A0AA41KKZ3_9EURY</name>
<accession>A0AA41KKZ3</accession>
<dbReference type="InterPro" id="IPR058376">
    <property type="entry name" value="DUF8063"/>
</dbReference>
<comment type="caution">
    <text evidence="1">The sequence shown here is derived from an EMBL/GenBank/DDBJ whole genome shotgun (WGS) entry which is preliminary data.</text>
</comment>
<organism evidence="1 2">
    <name type="scientific">Haloarcula salina</name>
    <dbReference type="NCBI Taxonomy" id="1429914"/>
    <lineage>
        <taxon>Archaea</taxon>
        <taxon>Methanobacteriati</taxon>
        <taxon>Methanobacteriota</taxon>
        <taxon>Stenosarchaea group</taxon>
        <taxon>Halobacteria</taxon>
        <taxon>Halobacteriales</taxon>
        <taxon>Haloarculaceae</taxon>
        <taxon>Haloarcula</taxon>
    </lineage>
</organism>
<dbReference type="PROSITE" id="PS51257">
    <property type="entry name" value="PROKAR_LIPOPROTEIN"/>
    <property type="match status" value="1"/>
</dbReference>
<dbReference type="Pfam" id="PF26259">
    <property type="entry name" value="DUF8063"/>
    <property type="match status" value="1"/>
</dbReference>
<reference evidence="1" key="1">
    <citation type="submission" date="2021-06" db="EMBL/GenBank/DDBJ databases">
        <title>New haloarchaea isolates fom saline soil.</title>
        <authorList>
            <person name="Duran-Viseras A."/>
            <person name="Sanchez-Porro C.S."/>
            <person name="Ventosa A."/>
        </authorList>
    </citation>
    <scope>NUCLEOTIDE SEQUENCE</scope>
    <source>
        <strain evidence="1">JCM 18369</strain>
    </source>
</reference>
<proteinExistence type="predicted"/>
<protein>
    <submittedName>
        <fullName evidence="1">Uncharacterized protein</fullName>
    </submittedName>
</protein>